<feature type="region of interest" description="Disordered" evidence="1">
    <location>
        <begin position="1"/>
        <end position="64"/>
    </location>
</feature>
<evidence type="ECO:0000256" key="1">
    <source>
        <dbReference type="SAM" id="MobiDB-lite"/>
    </source>
</evidence>
<accession>A0AAQ4E3N8</accession>
<organism evidence="2 3">
    <name type="scientific">Amblyomma americanum</name>
    <name type="common">Lone star tick</name>
    <dbReference type="NCBI Taxonomy" id="6943"/>
    <lineage>
        <taxon>Eukaryota</taxon>
        <taxon>Metazoa</taxon>
        <taxon>Ecdysozoa</taxon>
        <taxon>Arthropoda</taxon>
        <taxon>Chelicerata</taxon>
        <taxon>Arachnida</taxon>
        <taxon>Acari</taxon>
        <taxon>Parasitiformes</taxon>
        <taxon>Ixodida</taxon>
        <taxon>Ixodoidea</taxon>
        <taxon>Ixodidae</taxon>
        <taxon>Amblyomminae</taxon>
        <taxon>Amblyomma</taxon>
    </lineage>
</organism>
<comment type="caution">
    <text evidence="2">The sequence shown here is derived from an EMBL/GenBank/DDBJ whole genome shotgun (WGS) entry which is preliminary data.</text>
</comment>
<feature type="compositionally biased region" description="Basic and acidic residues" evidence="1">
    <location>
        <begin position="32"/>
        <end position="44"/>
    </location>
</feature>
<feature type="compositionally biased region" description="Basic residues" evidence="1">
    <location>
        <begin position="231"/>
        <end position="241"/>
    </location>
</feature>
<sequence>MNVQVMGEDISADEITEEAGWKTGGARRSRPRDHGANSTHDIDARANAPGTGQQGTNPKHVKGKVMKAGRMPRLPKEEIKIVVRPKGGLDITKVGAPTVTAAIFAAADITGDKSAEDTVCANSHQNIVVVSTPKRANADRYAKLREIHIQGKPHEVNAYETAPDNTTKGVIRGIPIEDGPRALDENIVNPRNPLALAAKRIGTTTTVVIAFDAFKLPNLVSSSEVGGTPSQHRHKKSKGSRKTSSSRAGGLSPDLNSCLQETSAASSSAPAPALKGLPEPAPASAPEKSPYELPEPGAAKITARGFASPTMSALDIAAVPAMWTPTKKAEEDKNQAHAAGNPLNLAVGRSSHIPVLRFTLHGAPERCFNSVSSKLFSHRATHITFLTGSLRQSVLWLNTEN</sequence>
<dbReference type="Proteomes" id="UP001321473">
    <property type="component" value="Unassembled WGS sequence"/>
</dbReference>
<feature type="compositionally biased region" description="Low complexity" evidence="1">
    <location>
        <begin position="263"/>
        <end position="273"/>
    </location>
</feature>
<evidence type="ECO:0000313" key="3">
    <source>
        <dbReference type="Proteomes" id="UP001321473"/>
    </source>
</evidence>
<dbReference type="EMBL" id="JARKHS020022767">
    <property type="protein sequence ID" value="KAK8769315.1"/>
    <property type="molecule type" value="Genomic_DNA"/>
</dbReference>
<feature type="region of interest" description="Disordered" evidence="1">
    <location>
        <begin position="221"/>
        <end position="291"/>
    </location>
</feature>
<feature type="compositionally biased region" description="Polar residues" evidence="1">
    <location>
        <begin position="221"/>
        <end position="230"/>
    </location>
</feature>
<protein>
    <submittedName>
        <fullName evidence="2">Uncharacterized protein</fullName>
    </submittedName>
</protein>
<keyword evidence="3" id="KW-1185">Reference proteome</keyword>
<reference evidence="2 3" key="1">
    <citation type="journal article" date="2023" name="Arcadia Sci">
        <title>De novo assembly of a long-read Amblyomma americanum tick genome.</title>
        <authorList>
            <person name="Chou S."/>
            <person name="Poskanzer K.E."/>
            <person name="Rollins M."/>
            <person name="Thuy-Boun P.S."/>
        </authorList>
    </citation>
    <scope>NUCLEOTIDE SEQUENCE [LARGE SCALE GENOMIC DNA]</scope>
    <source>
        <strain evidence="2">F_SG_1</strain>
        <tissue evidence="2">Salivary glands</tissue>
    </source>
</reference>
<name>A0AAQ4E3N8_AMBAM</name>
<dbReference type="AlphaFoldDB" id="A0AAQ4E3N8"/>
<gene>
    <name evidence="2" type="ORF">V5799_014221</name>
</gene>
<proteinExistence type="predicted"/>
<evidence type="ECO:0000313" key="2">
    <source>
        <dbReference type="EMBL" id="KAK8769315.1"/>
    </source>
</evidence>